<dbReference type="AlphaFoldDB" id="A0A0S4TJG8"/>
<reference evidence="1" key="1">
    <citation type="submission" date="2015-08" db="EMBL/GenBank/DDBJ databases">
        <authorList>
            <person name="Babu N.S."/>
            <person name="Beckwith C.J."/>
            <person name="Beseler K.G."/>
            <person name="Brison A."/>
            <person name="Carone J.V."/>
            <person name="Caskin T.P."/>
            <person name="Diamond M."/>
            <person name="Durham M.E."/>
            <person name="Foxe J.M."/>
            <person name="Go M."/>
            <person name="Henderson B.A."/>
            <person name="Jones I.B."/>
            <person name="McGettigan J.A."/>
            <person name="Micheletti S.J."/>
            <person name="Nasrallah M.E."/>
            <person name="Ortiz D."/>
            <person name="Piller C.R."/>
            <person name="Privatt S.R."/>
            <person name="Schneider S.L."/>
            <person name="Sharp S."/>
            <person name="Smith T.C."/>
            <person name="Stanton J.D."/>
            <person name="Ullery H.E."/>
            <person name="Wilson R.J."/>
            <person name="Serrano M.G."/>
            <person name="Buck G."/>
            <person name="Lee V."/>
            <person name="Wang Y."/>
            <person name="Carvalho R."/>
            <person name="Voegtly L."/>
            <person name="Shi R."/>
            <person name="Duckworth R."/>
            <person name="Johnson A."/>
            <person name="Loviza R."/>
            <person name="Walstead R."/>
            <person name="Shah Z."/>
            <person name="Kiflezghi M."/>
            <person name="Wade K."/>
            <person name="Ball S.L."/>
            <person name="Bradley K.W."/>
            <person name="Asai D.J."/>
            <person name="Bowman C.A."/>
            <person name="Russell D.A."/>
            <person name="Pope W.H."/>
            <person name="Jacobs-Sera D."/>
            <person name="Hendrix R.W."/>
            <person name="Hatfull G.F."/>
        </authorList>
    </citation>
    <scope>NUCLEOTIDE SEQUENCE [LARGE SCALE GENOMIC DNA]</scope>
</reference>
<dbReference type="VEuPathDB" id="CryptoDB:CHUDEA7_5470"/>
<dbReference type="VEuPathDB" id="CryptoDB:ChTU502y2012_407g2700"/>
<gene>
    <name evidence="1" type="ORF">CHUDEA7_5470</name>
</gene>
<proteinExistence type="predicted"/>
<evidence type="ECO:0000313" key="1">
    <source>
        <dbReference type="EMBL" id="CUV07538.1"/>
    </source>
</evidence>
<dbReference type="Proteomes" id="UP000199752">
    <property type="component" value="Chromosome 7"/>
</dbReference>
<dbReference type="OrthoDB" id="341818at2759"/>
<accession>A0A0S4TJG8</accession>
<dbReference type="EMBL" id="LN877953">
    <property type="protein sequence ID" value="CUV07538.1"/>
    <property type="molecule type" value="Genomic_DNA"/>
</dbReference>
<organism evidence="1">
    <name type="scientific">Cryptosporidium hominis</name>
    <dbReference type="NCBI Taxonomy" id="237895"/>
    <lineage>
        <taxon>Eukaryota</taxon>
        <taxon>Sar</taxon>
        <taxon>Alveolata</taxon>
        <taxon>Apicomplexa</taxon>
        <taxon>Conoidasida</taxon>
        <taxon>Coccidia</taxon>
        <taxon>Eucoccidiorida</taxon>
        <taxon>Eimeriorina</taxon>
        <taxon>Cryptosporidiidae</taxon>
        <taxon>Cryptosporidium</taxon>
    </lineage>
</organism>
<name>A0A0S4TJG8_CRYHO</name>
<dbReference type="VEuPathDB" id="CryptoDB:Chro.70607"/>
<dbReference type="VEuPathDB" id="CryptoDB:GY17_00002434"/>
<protein>
    <submittedName>
        <fullName evidence="1">Uncharacterized protein</fullName>
    </submittedName>
</protein>
<sequence>MNNSREKIQLLASTGLRSYSDDELPVITPCSAPYSSTSLDRDFISNSIAKNFPSIKVYSEQDGTYITFHIKSVETTVANLKNFIGSLKDNKRTHNSSLDSQASTMDSDLNLSRQIKEGELSLFEQNIQIYGEIPGLPKRILSDSDRILQVIRETDNLKLYYLYESFENKKGTQNELIVIVYPKANLHELGIKCFITISGSGLKFIPVDETKSSKRIIFISFDDVCSVTVYKQVENSLLIKRRTIGKNPFLIRASSSIDFTVIKKRLKQASELKKDSRLISDADSRLSKCKMQFNNVELMTKMNVLTTFFEFVGSEFGRIFFSNWIKSIEEDSKKSSELKVLKEKSENNSFSHLITFTKIKEGLINQDYFSLSEEKELNNFIVEFQRYLSEASPSLEDILQVN</sequence>